<dbReference type="EMBL" id="CP001804">
    <property type="protein sequence ID" value="ACY14689.1"/>
    <property type="molecule type" value="Genomic_DNA"/>
</dbReference>
<organism evidence="3 4">
    <name type="scientific">Haliangium ochraceum (strain DSM 14365 / JCM 11303 / SMP-2)</name>
    <dbReference type="NCBI Taxonomy" id="502025"/>
    <lineage>
        <taxon>Bacteria</taxon>
        <taxon>Pseudomonadati</taxon>
        <taxon>Myxococcota</taxon>
        <taxon>Polyangia</taxon>
        <taxon>Haliangiales</taxon>
        <taxon>Kofleriaceae</taxon>
        <taxon>Haliangium</taxon>
    </lineage>
</organism>
<dbReference type="STRING" id="502025.Hoch_2144"/>
<reference evidence="3 4" key="1">
    <citation type="journal article" date="2010" name="Stand. Genomic Sci.">
        <title>Complete genome sequence of Haliangium ochraceum type strain (SMP-2).</title>
        <authorList>
            <consortium name="US DOE Joint Genome Institute (JGI-PGF)"/>
            <person name="Ivanova N."/>
            <person name="Daum C."/>
            <person name="Lang E."/>
            <person name="Abt B."/>
            <person name="Kopitz M."/>
            <person name="Saunders E."/>
            <person name="Lapidus A."/>
            <person name="Lucas S."/>
            <person name="Glavina Del Rio T."/>
            <person name="Nolan M."/>
            <person name="Tice H."/>
            <person name="Copeland A."/>
            <person name="Cheng J.F."/>
            <person name="Chen F."/>
            <person name="Bruce D."/>
            <person name="Goodwin L."/>
            <person name="Pitluck S."/>
            <person name="Mavromatis K."/>
            <person name="Pati A."/>
            <person name="Mikhailova N."/>
            <person name="Chen A."/>
            <person name="Palaniappan K."/>
            <person name="Land M."/>
            <person name="Hauser L."/>
            <person name="Chang Y.J."/>
            <person name="Jeffries C.D."/>
            <person name="Detter J.C."/>
            <person name="Brettin T."/>
            <person name="Rohde M."/>
            <person name="Goker M."/>
            <person name="Bristow J."/>
            <person name="Markowitz V."/>
            <person name="Eisen J.A."/>
            <person name="Hugenholtz P."/>
            <person name="Kyrpides N.C."/>
            <person name="Klenk H.P."/>
        </authorList>
    </citation>
    <scope>NUCLEOTIDE SEQUENCE [LARGE SCALE GENOMIC DNA]</scope>
    <source>
        <strain evidence="4">DSM 14365 / CIP 107738 / JCM 11303 / AJ 13395 / SMP-2</strain>
    </source>
</reference>
<keyword evidence="2" id="KW-1133">Transmembrane helix</keyword>
<evidence type="ECO:0000313" key="4">
    <source>
        <dbReference type="Proteomes" id="UP000001880"/>
    </source>
</evidence>
<feature type="compositionally biased region" description="Basic and acidic residues" evidence="1">
    <location>
        <begin position="123"/>
        <end position="139"/>
    </location>
</feature>
<feature type="compositionally biased region" description="Gly residues" evidence="1">
    <location>
        <begin position="140"/>
        <end position="149"/>
    </location>
</feature>
<dbReference type="HOGENOM" id="CLU_1029615_0_0_7"/>
<dbReference type="Proteomes" id="UP000001880">
    <property type="component" value="Chromosome"/>
</dbReference>
<keyword evidence="2" id="KW-0812">Transmembrane</keyword>
<sequence>MSSDDNINLKTGTPEGGRDPRDGTDADAEFAAEAHEREQAAAFASLVDQLVSGASLPAVLTAESRELVETAAVVRAAARPLELAPERQRHLIDEVLGEVLGHALDEVPGASAPVQLVASGRSAADDEHARGAGATHREGAGAGTQGHGQGPSRLRATHNPHDDGVVALRARRRGRLVRSMPWVVAAASVAAALALALWQSPEGALSPPGASVVADGTAQRLQPLHRSRPADVLIGEIPRARAGAARERIDTIYAARLIGYRDLRLRGGQP</sequence>
<feature type="region of interest" description="Disordered" evidence="1">
    <location>
        <begin position="121"/>
        <end position="160"/>
    </location>
</feature>
<feature type="region of interest" description="Disordered" evidence="1">
    <location>
        <begin position="1"/>
        <end position="33"/>
    </location>
</feature>
<dbReference type="AlphaFoldDB" id="D0LGW7"/>
<protein>
    <submittedName>
        <fullName evidence="3">Uncharacterized protein</fullName>
    </submittedName>
</protein>
<evidence type="ECO:0000256" key="2">
    <source>
        <dbReference type="SAM" id="Phobius"/>
    </source>
</evidence>
<keyword evidence="4" id="KW-1185">Reference proteome</keyword>
<dbReference type="RefSeq" id="WP_012827297.1">
    <property type="nucleotide sequence ID" value="NC_013440.1"/>
</dbReference>
<name>D0LGW7_HALO1</name>
<proteinExistence type="predicted"/>
<dbReference type="KEGG" id="hoh:Hoch_2144"/>
<feature type="transmembrane region" description="Helical" evidence="2">
    <location>
        <begin position="179"/>
        <end position="198"/>
    </location>
</feature>
<keyword evidence="2" id="KW-0472">Membrane</keyword>
<accession>D0LGW7</accession>
<evidence type="ECO:0000256" key="1">
    <source>
        <dbReference type="SAM" id="MobiDB-lite"/>
    </source>
</evidence>
<gene>
    <name evidence="3" type="ordered locus">Hoch_2144</name>
</gene>
<evidence type="ECO:0000313" key="3">
    <source>
        <dbReference type="EMBL" id="ACY14689.1"/>
    </source>
</evidence>
<feature type="compositionally biased region" description="Polar residues" evidence="1">
    <location>
        <begin position="1"/>
        <end position="11"/>
    </location>
</feature>